<sequence>MSERPSAQSGDITPVQRSDLRVRILSALVLAPVVLVAVWYGGWAFSLMLAAAAVLMAHEIAGLLFGGGGLRRAGLLAATSLVAIALASAGLAAAALAASAAGLAFELAARSWKRERLWPALVAYPYLLLPLVALIWLRTDPALGLVVVVWLLATVWAIDICAYFAGRFIGGPKLAPRISPKKTWAGLIGGMAGAVAVAVATSAWLGEGSAALLAVVAAVLAIFEQAGDFAESAFKRRAGVKDSGTLIPGHGGILDRVDGLIAVAVGAAALALAHSAASPAAGVLIWP</sequence>
<dbReference type="AlphaFoldDB" id="A7HY14"/>
<keyword evidence="8" id="KW-1003">Cell membrane</keyword>
<dbReference type="EMBL" id="CP000774">
    <property type="protein sequence ID" value="ABS64797.1"/>
    <property type="molecule type" value="Genomic_DNA"/>
</dbReference>
<dbReference type="EC" id="2.7.7.41" evidence="6 18"/>
<feature type="transmembrane region" description="Helical" evidence="19">
    <location>
        <begin position="260"/>
        <end position="286"/>
    </location>
</feature>
<dbReference type="PANTHER" id="PTHR46382">
    <property type="entry name" value="PHOSPHATIDATE CYTIDYLYLTRANSFERASE"/>
    <property type="match status" value="1"/>
</dbReference>
<feature type="transmembrane region" description="Helical" evidence="19">
    <location>
        <begin position="20"/>
        <end position="40"/>
    </location>
</feature>
<evidence type="ECO:0000256" key="6">
    <source>
        <dbReference type="ARBA" id="ARBA00012487"/>
    </source>
</evidence>
<keyword evidence="11 18" id="KW-0812">Transmembrane</keyword>
<evidence type="ECO:0000256" key="19">
    <source>
        <dbReference type="SAM" id="Phobius"/>
    </source>
</evidence>
<feature type="transmembrane region" description="Helical" evidence="19">
    <location>
        <begin position="76"/>
        <end position="105"/>
    </location>
</feature>
<evidence type="ECO:0000256" key="7">
    <source>
        <dbReference type="ARBA" id="ARBA00019373"/>
    </source>
</evidence>
<comment type="catalytic activity">
    <reaction evidence="1 18">
        <text>a 1,2-diacyl-sn-glycero-3-phosphate + CTP + H(+) = a CDP-1,2-diacyl-sn-glycerol + diphosphate</text>
        <dbReference type="Rhea" id="RHEA:16229"/>
        <dbReference type="ChEBI" id="CHEBI:15378"/>
        <dbReference type="ChEBI" id="CHEBI:33019"/>
        <dbReference type="ChEBI" id="CHEBI:37563"/>
        <dbReference type="ChEBI" id="CHEBI:58332"/>
        <dbReference type="ChEBI" id="CHEBI:58608"/>
        <dbReference type="EC" id="2.7.7.41"/>
    </reaction>
</comment>
<dbReference type="GO" id="GO:0005886">
    <property type="term" value="C:plasma membrane"/>
    <property type="evidence" value="ECO:0007669"/>
    <property type="project" value="UniProtKB-SubCell"/>
</dbReference>
<evidence type="ECO:0000256" key="5">
    <source>
        <dbReference type="ARBA" id="ARBA00010185"/>
    </source>
</evidence>
<protein>
    <recommendedName>
        <fullName evidence="7 18">Phosphatidate cytidylyltransferase</fullName>
        <ecNumber evidence="6 18">2.7.7.41</ecNumber>
    </recommendedName>
</protein>
<dbReference type="RefSeq" id="WP_012112123.1">
    <property type="nucleotide sequence ID" value="NC_009719.1"/>
</dbReference>
<evidence type="ECO:0000256" key="9">
    <source>
        <dbReference type="ARBA" id="ARBA00022516"/>
    </source>
</evidence>
<proteinExistence type="inferred from homology"/>
<evidence type="ECO:0000256" key="11">
    <source>
        <dbReference type="ARBA" id="ARBA00022692"/>
    </source>
</evidence>
<evidence type="ECO:0000256" key="16">
    <source>
        <dbReference type="ARBA" id="ARBA00023209"/>
    </source>
</evidence>
<gene>
    <name evidence="20" type="ordered locus">Plav_3191</name>
</gene>
<keyword evidence="9" id="KW-0444">Lipid biosynthesis</keyword>
<keyword evidence="14" id="KW-0443">Lipid metabolism</keyword>
<feature type="transmembrane region" description="Helical" evidence="19">
    <location>
        <begin position="184"/>
        <end position="204"/>
    </location>
</feature>
<dbReference type="Pfam" id="PF01148">
    <property type="entry name" value="CTP_transf_1"/>
    <property type="match status" value="1"/>
</dbReference>
<keyword evidence="13 19" id="KW-1133">Transmembrane helix</keyword>
<evidence type="ECO:0000256" key="8">
    <source>
        <dbReference type="ARBA" id="ARBA00022475"/>
    </source>
</evidence>
<keyword evidence="17" id="KW-1208">Phospholipid metabolism</keyword>
<evidence type="ECO:0000256" key="3">
    <source>
        <dbReference type="ARBA" id="ARBA00005119"/>
    </source>
</evidence>
<keyword evidence="21" id="KW-1185">Reference proteome</keyword>
<dbReference type="eggNOG" id="COG0575">
    <property type="taxonomic scope" value="Bacteria"/>
</dbReference>
<accession>A7HY14</accession>
<evidence type="ECO:0000256" key="2">
    <source>
        <dbReference type="ARBA" id="ARBA00004651"/>
    </source>
</evidence>
<comment type="subcellular location">
    <subcellularLocation>
        <location evidence="2">Cell membrane</location>
        <topology evidence="2">Multi-pass membrane protein</topology>
    </subcellularLocation>
</comment>
<evidence type="ECO:0000256" key="13">
    <source>
        <dbReference type="ARBA" id="ARBA00022989"/>
    </source>
</evidence>
<evidence type="ECO:0000256" key="10">
    <source>
        <dbReference type="ARBA" id="ARBA00022679"/>
    </source>
</evidence>
<keyword evidence="16" id="KW-0594">Phospholipid biosynthesis</keyword>
<dbReference type="STRING" id="402881.Plav_3191"/>
<dbReference type="PANTHER" id="PTHR46382:SF1">
    <property type="entry name" value="PHOSPHATIDATE CYTIDYLYLTRANSFERASE"/>
    <property type="match status" value="1"/>
</dbReference>
<evidence type="ECO:0000256" key="17">
    <source>
        <dbReference type="ARBA" id="ARBA00023264"/>
    </source>
</evidence>
<feature type="transmembrane region" description="Helical" evidence="19">
    <location>
        <begin position="143"/>
        <end position="164"/>
    </location>
</feature>
<dbReference type="UniPathway" id="UPA00557">
    <property type="reaction ID" value="UER00614"/>
</dbReference>
<comment type="pathway">
    <text evidence="4">Lipid metabolism.</text>
</comment>
<evidence type="ECO:0000313" key="20">
    <source>
        <dbReference type="EMBL" id="ABS64797.1"/>
    </source>
</evidence>
<dbReference type="OrthoDB" id="9799199at2"/>
<feature type="transmembrane region" description="Helical" evidence="19">
    <location>
        <begin position="210"/>
        <end position="227"/>
    </location>
</feature>
<evidence type="ECO:0000313" key="21">
    <source>
        <dbReference type="Proteomes" id="UP000006377"/>
    </source>
</evidence>
<dbReference type="KEGG" id="pla:Plav_3191"/>
<comment type="pathway">
    <text evidence="3 18">Phospholipid metabolism; CDP-diacylglycerol biosynthesis; CDP-diacylglycerol from sn-glycerol 3-phosphate: step 3/3.</text>
</comment>
<comment type="similarity">
    <text evidence="5 18">Belongs to the CDS family.</text>
</comment>
<evidence type="ECO:0000256" key="14">
    <source>
        <dbReference type="ARBA" id="ARBA00023098"/>
    </source>
</evidence>
<dbReference type="PROSITE" id="PS01315">
    <property type="entry name" value="CDS"/>
    <property type="match status" value="1"/>
</dbReference>
<reference evidence="20 21" key="1">
    <citation type="journal article" date="2011" name="Stand. Genomic Sci.">
        <title>Complete genome sequence of Parvibaculum lavamentivorans type strain (DS-1(T)).</title>
        <authorList>
            <person name="Schleheck D."/>
            <person name="Weiss M."/>
            <person name="Pitluck S."/>
            <person name="Bruce D."/>
            <person name="Land M.L."/>
            <person name="Han S."/>
            <person name="Saunders E."/>
            <person name="Tapia R."/>
            <person name="Detter C."/>
            <person name="Brettin T."/>
            <person name="Han J."/>
            <person name="Woyke T."/>
            <person name="Goodwin L."/>
            <person name="Pennacchio L."/>
            <person name="Nolan M."/>
            <person name="Cook A.M."/>
            <person name="Kjelleberg S."/>
            <person name="Thomas T."/>
        </authorList>
    </citation>
    <scope>NUCLEOTIDE SEQUENCE [LARGE SCALE GENOMIC DNA]</scope>
    <source>
        <strain evidence="21">DS-1 / DSM 13023 / NCIMB 13966</strain>
    </source>
</reference>
<feature type="transmembrane region" description="Helical" evidence="19">
    <location>
        <begin position="47"/>
        <end position="70"/>
    </location>
</feature>
<keyword evidence="12 18" id="KW-0548">Nucleotidyltransferase</keyword>
<evidence type="ECO:0000256" key="15">
    <source>
        <dbReference type="ARBA" id="ARBA00023136"/>
    </source>
</evidence>
<dbReference type="GO" id="GO:0016024">
    <property type="term" value="P:CDP-diacylglycerol biosynthetic process"/>
    <property type="evidence" value="ECO:0007669"/>
    <property type="project" value="UniProtKB-UniPathway"/>
</dbReference>
<keyword evidence="15 19" id="KW-0472">Membrane</keyword>
<name>A7HY14_PARL1</name>
<evidence type="ECO:0000256" key="18">
    <source>
        <dbReference type="RuleBase" id="RU003938"/>
    </source>
</evidence>
<evidence type="ECO:0000256" key="12">
    <source>
        <dbReference type="ARBA" id="ARBA00022695"/>
    </source>
</evidence>
<dbReference type="InterPro" id="IPR000374">
    <property type="entry name" value="PC_trans"/>
</dbReference>
<feature type="transmembrane region" description="Helical" evidence="19">
    <location>
        <begin position="117"/>
        <end position="137"/>
    </location>
</feature>
<keyword evidence="10 18" id="KW-0808">Transferase</keyword>
<evidence type="ECO:0000256" key="1">
    <source>
        <dbReference type="ARBA" id="ARBA00001698"/>
    </source>
</evidence>
<dbReference type="GO" id="GO:0004605">
    <property type="term" value="F:phosphatidate cytidylyltransferase activity"/>
    <property type="evidence" value="ECO:0007669"/>
    <property type="project" value="UniProtKB-EC"/>
</dbReference>
<organism evidence="20 21">
    <name type="scientific">Parvibaculum lavamentivorans (strain DS-1 / DSM 13023 / NCIMB 13966)</name>
    <dbReference type="NCBI Taxonomy" id="402881"/>
    <lineage>
        <taxon>Bacteria</taxon>
        <taxon>Pseudomonadati</taxon>
        <taxon>Pseudomonadota</taxon>
        <taxon>Alphaproteobacteria</taxon>
        <taxon>Hyphomicrobiales</taxon>
        <taxon>Parvibaculaceae</taxon>
        <taxon>Parvibaculum</taxon>
    </lineage>
</organism>
<dbReference type="Proteomes" id="UP000006377">
    <property type="component" value="Chromosome"/>
</dbReference>
<dbReference type="HOGENOM" id="CLU_037294_1_1_5"/>
<evidence type="ECO:0000256" key="4">
    <source>
        <dbReference type="ARBA" id="ARBA00005189"/>
    </source>
</evidence>